<organism evidence="3 4">
    <name type="scientific">Parabacteroides distasonis CL09T03C24</name>
    <dbReference type="NCBI Taxonomy" id="999417"/>
    <lineage>
        <taxon>Bacteria</taxon>
        <taxon>Pseudomonadati</taxon>
        <taxon>Bacteroidota</taxon>
        <taxon>Bacteroidia</taxon>
        <taxon>Bacteroidales</taxon>
        <taxon>Tannerellaceae</taxon>
        <taxon>Parabacteroides</taxon>
    </lineage>
</organism>
<proteinExistence type="predicted"/>
<dbReference type="AlphaFoldDB" id="A0AAD2YGV7"/>
<dbReference type="InterPro" id="IPR038475">
    <property type="entry name" value="RecG_C_sf"/>
</dbReference>
<dbReference type="Gene3D" id="3.30.950.30">
    <property type="entry name" value="Schlafen, AAA domain"/>
    <property type="match status" value="1"/>
</dbReference>
<evidence type="ECO:0000313" key="4">
    <source>
        <dbReference type="Proteomes" id="UP000006262"/>
    </source>
</evidence>
<accession>A0AAD2YGV7</accession>
<dbReference type="EMBL" id="AGZN01000039">
    <property type="protein sequence ID" value="EKN21657.1"/>
    <property type="molecule type" value="Genomic_DNA"/>
</dbReference>
<dbReference type="Gene3D" id="3.30.565.60">
    <property type="match status" value="1"/>
</dbReference>
<evidence type="ECO:0000259" key="2">
    <source>
        <dbReference type="Pfam" id="PF21247"/>
    </source>
</evidence>
<dbReference type="InterPro" id="IPR038461">
    <property type="entry name" value="Schlafen_AlbA_2_dom_sf"/>
</dbReference>
<evidence type="ECO:0000259" key="1">
    <source>
        <dbReference type="Pfam" id="PF04326"/>
    </source>
</evidence>
<dbReference type="PANTHER" id="PTHR30595:SF6">
    <property type="entry name" value="SCHLAFEN ALBA-2 DOMAIN-CONTAINING PROTEIN"/>
    <property type="match status" value="1"/>
</dbReference>
<dbReference type="Pfam" id="PF21247">
    <property type="entry name" value="Fic-like_C"/>
    <property type="match status" value="1"/>
</dbReference>
<evidence type="ECO:0000313" key="3">
    <source>
        <dbReference type="EMBL" id="EKN21657.1"/>
    </source>
</evidence>
<sequence length="522" mass="59262">MNQGMVICYPLICIIPTLYRSYSPECQAKTLPLHIVIDMNMGIDNLNIVEVLTAEKESGRVEFKETTGQLERGMETLCAFLNGEGGTVLFGVNDKGKIIGQEVSDKTKRDIADAINRLEPVAAVQISYAPIPNSEKKVIAFRVENSKNNRPFSYKGRPYMRVESATTTMPQATYNDLLLQRDGNQYRWELLENRDLTLQDLDVNEVLKTVRLGIECGRLPEDTGTDVPVILEKFGLQKNGVLNNAAAVLFGKHERMEYPQCLLRLARFKGTDKTVFMDSQRIHGNFFQLLNVAMAFIFKHLSLSGTTDTLEREEHLTIPYKAIREGVVNSLTHRSYKEAGGSVGIAIYDDRVEIENSGTFPPNWDAEKMKSEHESKPQNPLLANVLYKRKVLESWGRGIGLMMSECRKAGLPEPEYKIWADSVTLIFRCEVSNRPSTDQAPTKHRPSTDQVFALVKVLNERELSVKEIMEALELNHRPTFRTNYLHPALNEGYIIPLYPEQPSHPKQKYRLTEKGLELLKQQ</sequence>
<dbReference type="InterPro" id="IPR007421">
    <property type="entry name" value="Schlafen_AlbA_2_dom"/>
</dbReference>
<dbReference type="InterPro" id="IPR049514">
    <property type="entry name" value="Fic-like_C"/>
</dbReference>
<comment type="caution">
    <text evidence="3">The sequence shown here is derived from an EMBL/GenBank/DDBJ whole genome shotgun (WGS) entry which is preliminary data.</text>
</comment>
<name>A0AAD2YGV7_PARDI</name>
<dbReference type="Proteomes" id="UP000006262">
    <property type="component" value="Unassembled WGS sequence"/>
</dbReference>
<feature type="domain" description="Schlafen AlbA-2" evidence="1">
    <location>
        <begin position="57"/>
        <end position="169"/>
    </location>
</feature>
<protein>
    <recommendedName>
        <fullName evidence="5">ATP-dependent DNA helicase RecG</fullName>
    </recommendedName>
</protein>
<gene>
    <name evidence="3" type="ORF">HMPREF1059_03619</name>
</gene>
<evidence type="ECO:0008006" key="5">
    <source>
        <dbReference type="Google" id="ProtNLM"/>
    </source>
</evidence>
<dbReference type="Pfam" id="PF04326">
    <property type="entry name" value="SLFN_AlbA_2"/>
    <property type="match status" value="1"/>
</dbReference>
<dbReference type="Pfam" id="PF13749">
    <property type="entry name" value="HATPase_c_4"/>
    <property type="match status" value="1"/>
</dbReference>
<dbReference type="PANTHER" id="PTHR30595">
    <property type="entry name" value="GLPR-RELATED TRANSCRIPTIONAL REPRESSOR"/>
    <property type="match status" value="1"/>
</dbReference>
<feature type="domain" description="Filamentation induced by cAMP protein Fic-like C-terminal" evidence="2">
    <location>
        <begin position="449"/>
        <end position="512"/>
    </location>
</feature>
<reference evidence="3 4" key="1">
    <citation type="submission" date="2012-02" db="EMBL/GenBank/DDBJ databases">
        <title>The Genome Sequence of Parabacteroides distasonis CL09T03C24.</title>
        <authorList>
            <consortium name="The Broad Institute Genome Sequencing Platform"/>
            <person name="Earl A."/>
            <person name="Ward D."/>
            <person name="Feldgarden M."/>
            <person name="Gevers D."/>
            <person name="Zitomersky N.L."/>
            <person name="Coyne M.J."/>
            <person name="Comstock L.E."/>
            <person name="Young S.K."/>
            <person name="Zeng Q."/>
            <person name="Gargeya S."/>
            <person name="Fitzgerald M."/>
            <person name="Haas B."/>
            <person name="Abouelleil A."/>
            <person name="Alvarado L."/>
            <person name="Arachchi H.M."/>
            <person name="Berlin A."/>
            <person name="Chapman S.B."/>
            <person name="Gearin G."/>
            <person name="Goldberg J."/>
            <person name="Griggs A."/>
            <person name="Gujja S."/>
            <person name="Hansen M."/>
            <person name="Heiman D."/>
            <person name="Howarth C."/>
            <person name="Larimer J."/>
            <person name="Lui A."/>
            <person name="MacDonald P.J.P."/>
            <person name="McCowen C."/>
            <person name="Montmayeur A."/>
            <person name="Murphy C."/>
            <person name="Neiman D."/>
            <person name="Pearson M."/>
            <person name="Priest M."/>
            <person name="Roberts A."/>
            <person name="Saif S."/>
            <person name="Shea T."/>
            <person name="Sisk P."/>
            <person name="Stolte C."/>
            <person name="Sykes S."/>
            <person name="Wortman J."/>
            <person name="Nusbaum C."/>
            <person name="Birren B."/>
        </authorList>
    </citation>
    <scope>NUCLEOTIDE SEQUENCE [LARGE SCALE GENOMIC DNA]</scope>
    <source>
        <strain evidence="3 4">CL09T03C24</strain>
    </source>
</reference>